<comment type="caution">
    <text evidence="5">The sequence shown here is derived from an EMBL/GenBank/DDBJ whole genome shotgun (WGS) entry which is preliminary data.</text>
</comment>
<sequence>MTLKIDWQQAFKRLQRLKFIAIAFLTCAFIISCTPVPLNPLRVTCILWLGYEPLMLARDLGYYDDSGIQVIETEDFGSSVKRFINGDVEMVMMSMDLALENVALQDDIRGFLVATFSSGADAVIVQPEIETLSDLKGKRIGMLPGTLGQLVTSRALETVNLTLADVEIVTIDIAQQVAAFENKEVDALAAFDPVLAQLQTQGLGNILFDSSQMPGELVDLLIGRASLVDTHERQLQTLLRGWFKALDYIETNPDDAIARIAKRENLTPEQVERTLAQLDFLDLTRMLEIFNKTDTETLSKMKTTSQFLKEQKILETAIDPATILEDAPLSQL</sequence>
<comment type="subcellular location">
    <subcellularLocation>
        <location evidence="1">Periplasm</location>
    </subcellularLocation>
</comment>
<keyword evidence="6" id="KW-1185">Reference proteome</keyword>
<dbReference type="Pfam" id="PF09084">
    <property type="entry name" value="NMT1"/>
    <property type="match status" value="1"/>
</dbReference>
<evidence type="ECO:0000256" key="1">
    <source>
        <dbReference type="ARBA" id="ARBA00004418"/>
    </source>
</evidence>
<evidence type="ECO:0000256" key="3">
    <source>
        <dbReference type="ARBA" id="ARBA00022729"/>
    </source>
</evidence>
<evidence type="ECO:0000256" key="2">
    <source>
        <dbReference type="ARBA" id="ARBA00010742"/>
    </source>
</evidence>
<evidence type="ECO:0000313" key="5">
    <source>
        <dbReference type="EMBL" id="MDJ1182970.1"/>
    </source>
</evidence>
<dbReference type="Gene3D" id="3.40.190.10">
    <property type="entry name" value="Periplasmic binding protein-like II"/>
    <property type="match status" value="2"/>
</dbReference>
<dbReference type="EMBL" id="JAQOSQ010000005">
    <property type="protein sequence ID" value="MDJ1182970.1"/>
    <property type="molecule type" value="Genomic_DNA"/>
</dbReference>
<dbReference type="InterPro" id="IPR015168">
    <property type="entry name" value="SsuA/THI5"/>
</dbReference>
<reference evidence="5 6" key="1">
    <citation type="submission" date="2023-01" db="EMBL/GenBank/DDBJ databases">
        <title>Novel diversity within Roseofilum (Cyanobacteria; Desertifilaceae) from marine benthic mats with descriptions of four novel species.</title>
        <authorList>
            <person name="Wang Y."/>
            <person name="Berthold D.E."/>
            <person name="Hu J."/>
            <person name="Lefler F.W."/>
            <person name="Laughinghouse H.D. IV."/>
        </authorList>
    </citation>
    <scope>NUCLEOTIDE SEQUENCE [LARGE SCALE GENOMIC DNA]</scope>
    <source>
        <strain evidence="5 6">BLCC-M143</strain>
    </source>
</reference>
<organism evidence="5 6">
    <name type="scientific">Roseofilum casamattae BLCC-M143</name>
    <dbReference type="NCBI Taxonomy" id="3022442"/>
    <lineage>
        <taxon>Bacteria</taxon>
        <taxon>Bacillati</taxon>
        <taxon>Cyanobacteriota</taxon>
        <taxon>Cyanophyceae</taxon>
        <taxon>Desertifilales</taxon>
        <taxon>Desertifilaceae</taxon>
        <taxon>Roseofilum</taxon>
        <taxon>Roseofilum casamattae</taxon>
    </lineage>
</organism>
<comment type="similarity">
    <text evidence="2">Belongs to the bacterial solute-binding protein SsuA/TauA family.</text>
</comment>
<name>A0ABT7BUV7_9CYAN</name>
<dbReference type="PANTHER" id="PTHR30024">
    <property type="entry name" value="ALIPHATIC SULFONATES-BINDING PROTEIN-RELATED"/>
    <property type="match status" value="1"/>
</dbReference>
<keyword evidence="3" id="KW-0732">Signal</keyword>
<evidence type="ECO:0000259" key="4">
    <source>
        <dbReference type="Pfam" id="PF09084"/>
    </source>
</evidence>
<proteinExistence type="inferred from homology"/>
<gene>
    <name evidence="5" type="ORF">PMH09_07150</name>
</gene>
<dbReference type="SUPFAM" id="SSF53850">
    <property type="entry name" value="Periplasmic binding protein-like II"/>
    <property type="match status" value="1"/>
</dbReference>
<evidence type="ECO:0000313" key="6">
    <source>
        <dbReference type="Proteomes" id="UP001232992"/>
    </source>
</evidence>
<dbReference type="PANTHER" id="PTHR30024:SF47">
    <property type="entry name" value="TAURINE-BINDING PERIPLASMIC PROTEIN"/>
    <property type="match status" value="1"/>
</dbReference>
<dbReference type="Proteomes" id="UP001232992">
    <property type="component" value="Unassembled WGS sequence"/>
</dbReference>
<feature type="domain" description="SsuA/THI5-like" evidence="4">
    <location>
        <begin position="53"/>
        <end position="256"/>
    </location>
</feature>
<dbReference type="PROSITE" id="PS51257">
    <property type="entry name" value="PROKAR_LIPOPROTEIN"/>
    <property type="match status" value="1"/>
</dbReference>
<accession>A0ABT7BUV7</accession>
<protein>
    <submittedName>
        <fullName evidence="5">ABC transporter substrate-binding protein</fullName>
    </submittedName>
</protein>
<dbReference type="RefSeq" id="WP_283757623.1">
    <property type="nucleotide sequence ID" value="NZ_JAQOSQ010000005.1"/>
</dbReference>